<dbReference type="InterPro" id="IPR009057">
    <property type="entry name" value="Homeodomain-like_sf"/>
</dbReference>
<evidence type="ECO:0000256" key="1">
    <source>
        <dbReference type="ARBA" id="ARBA00023125"/>
    </source>
</evidence>
<dbReference type="PRINTS" id="PR00455">
    <property type="entry name" value="HTHTETR"/>
</dbReference>
<gene>
    <name evidence="3" type="ORF">UFOPK1603_01105</name>
    <name evidence="4" type="ORF">UFOPK1711_01004</name>
    <name evidence="5" type="ORF">UFOPK2143_01466</name>
    <name evidence="6" type="ORF">UFOPK2350_01596</name>
</gene>
<reference evidence="4" key="1">
    <citation type="submission" date="2020-05" db="EMBL/GenBank/DDBJ databases">
        <authorList>
            <person name="Chiriac C."/>
            <person name="Salcher M."/>
            <person name="Ghai R."/>
            <person name="Kavagutti S V."/>
        </authorList>
    </citation>
    <scope>NUCLEOTIDE SEQUENCE</scope>
</reference>
<protein>
    <submittedName>
        <fullName evidence="4">Unannotated protein</fullName>
    </submittedName>
</protein>
<dbReference type="Gene3D" id="1.10.357.10">
    <property type="entry name" value="Tetracycline Repressor, domain 2"/>
    <property type="match status" value="1"/>
</dbReference>
<organism evidence="4">
    <name type="scientific">freshwater metagenome</name>
    <dbReference type="NCBI Taxonomy" id="449393"/>
    <lineage>
        <taxon>unclassified sequences</taxon>
        <taxon>metagenomes</taxon>
        <taxon>ecological metagenomes</taxon>
    </lineage>
</organism>
<dbReference type="SUPFAM" id="SSF46689">
    <property type="entry name" value="Homeodomain-like"/>
    <property type="match status" value="1"/>
</dbReference>
<dbReference type="GO" id="GO:0003677">
    <property type="term" value="F:DNA binding"/>
    <property type="evidence" value="ECO:0007669"/>
    <property type="project" value="UniProtKB-KW"/>
</dbReference>
<dbReference type="EMBL" id="CAEZTR010000052">
    <property type="protein sequence ID" value="CAB4578702.1"/>
    <property type="molecule type" value="Genomic_DNA"/>
</dbReference>
<proteinExistence type="predicted"/>
<evidence type="ECO:0000259" key="2">
    <source>
        <dbReference type="PROSITE" id="PS50977"/>
    </source>
</evidence>
<evidence type="ECO:0000313" key="3">
    <source>
        <dbReference type="EMBL" id="CAB4570161.1"/>
    </source>
</evidence>
<dbReference type="EMBL" id="CAEZXE010000179">
    <property type="protein sequence ID" value="CAB4691352.1"/>
    <property type="molecule type" value="Genomic_DNA"/>
</dbReference>
<dbReference type="EMBL" id="CAEZVV010000122">
    <property type="protein sequence ID" value="CAB4654296.1"/>
    <property type="molecule type" value="Genomic_DNA"/>
</dbReference>
<dbReference type="AlphaFoldDB" id="A0A6J6EQE8"/>
<sequence>MASVTNPKRAPQIPKAQATKLFIEAVIELLETRPIGDISDQLIADTAGINRATIYRHFGTRFELLDAVVAELTQQRLANASEVVASADSEGLGSQQKPPLARILPRGQMIFQLAAYLSAQNYHSEKLRASMGSLSDWWIEHLERLGVPTRMAKTLAFKNMTLSLARASAADLFALTDDTIADIEALALVEVANFKLSAETLGWANNS</sequence>
<evidence type="ECO:0000313" key="4">
    <source>
        <dbReference type="EMBL" id="CAB4578702.1"/>
    </source>
</evidence>
<dbReference type="InterPro" id="IPR001647">
    <property type="entry name" value="HTH_TetR"/>
</dbReference>
<keyword evidence="1" id="KW-0238">DNA-binding</keyword>
<evidence type="ECO:0000313" key="5">
    <source>
        <dbReference type="EMBL" id="CAB4654296.1"/>
    </source>
</evidence>
<accession>A0A6J6EQE8</accession>
<evidence type="ECO:0000313" key="6">
    <source>
        <dbReference type="EMBL" id="CAB4691352.1"/>
    </source>
</evidence>
<name>A0A6J6EQE8_9ZZZZ</name>
<dbReference type="Pfam" id="PF00440">
    <property type="entry name" value="TetR_N"/>
    <property type="match status" value="1"/>
</dbReference>
<feature type="domain" description="HTH tetR-type" evidence="2">
    <location>
        <begin position="16"/>
        <end position="76"/>
    </location>
</feature>
<dbReference type="PROSITE" id="PS50977">
    <property type="entry name" value="HTH_TETR_2"/>
    <property type="match status" value="1"/>
</dbReference>
<dbReference type="EMBL" id="CAEZTG010000101">
    <property type="protein sequence ID" value="CAB4570161.1"/>
    <property type="molecule type" value="Genomic_DNA"/>
</dbReference>